<sequence>MSVRLSRRSTGEHHVAGNPVRIDGGHGNVARPLARAFVTGGSGFVGGHLIRALVAEGIQVVALARSASARNAVVKAGAMAHSGDISDVDDLAGGMAGCDTVFHAGAYLPDWDRKQAFAVNVVGSRNVVAAARLVGVSRIVYVSGIGVMIGSGPVRNVDENVPRGRPVGVLGASRVQSEREMQQANADDLGIVVVRFPYVWGPGNTLIPSLRAGIARGRFRWIAGGRHEISTVHIDNAVEGLILAARRGRPGEIYYFTDGAPVELREFFEVQLRAAGIAPPRAEISFNAARLLGHLLALLWKVTGRTYAPPLTPTIVRFLGQEVTVNDQKARRELGYAPRISWPNGPF</sequence>
<proteinExistence type="predicted"/>
<dbReference type="SUPFAM" id="SSF51735">
    <property type="entry name" value="NAD(P)-binding Rossmann-fold domains"/>
    <property type="match status" value="1"/>
</dbReference>
<dbReference type="EMBL" id="VKHP01000087">
    <property type="protein sequence ID" value="NEU98304.1"/>
    <property type="molecule type" value="Genomic_DNA"/>
</dbReference>
<dbReference type="InterPro" id="IPR036291">
    <property type="entry name" value="NAD(P)-bd_dom_sf"/>
</dbReference>
<dbReference type="InterPro" id="IPR051783">
    <property type="entry name" value="NAD(P)-dependent_oxidoreduct"/>
</dbReference>
<organism evidence="3 4">
    <name type="scientific">Bradyrhizobium uaiense</name>
    <dbReference type="NCBI Taxonomy" id="2594946"/>
    <lineage>
        <taxon>Bacteria</taxon>
        <taxon>Pseudomonadati</taxon>
        <taxon>Pseudomonadota</taxon>
        <taxon>Alphaproteobacteria</taxon>
        <taxon>Hyphomicrobiales</taxon>
        <taxon>Nitrobacteraceae</taxon>
        <taxon>Bradyrhizobium</taxon>
    </lineage>
</organism>
<evidence type="ECO:0000259" key="2">
    <source>
        <dbReference type="Pfam" id="PF01073"/>
    </source>
</evidence>
<dbReference type="PANTHER" id="PTHR48079:SF6">
    <property type="entry name" value="NAD(P)-BINDING DOMAIN-CONTAINING PROTEIN-RELATED"/>
    <property type="match status" value="1"/>
</dbReference>
<evidence type="ECO:0000313" key="3">
    <source>
        <dbReference type="EMBL" id="NEU98304.1"/>
    </source>
</evidence>
<dbReference type="Gene3D" id="3.40.50.720">
    <property type="entry name" value="NAD(P)-binding Rossmann-like Domain"/>
    <property type="match status" value="1"/>
</dbReference>
<accession>A0A6P1BJG1</accession>
<dbReference type="Proteomes" id="UP000468531">
    <property type="component" value="Unassembled WGS sequence"/>
</dbReference>
<dbReference type="GO" id="GO:0004029">
    <property type="term" value="F:aldehyde dehydrogenase (NAD+) activity"/>
    <property type="evidence" value="ECO:0007669"/>
    <property type="project" value="TreeGrafter"/>
</dbReference>
<reference evidence="3 4" key="1">
    <citation type="journal article" date="2020" name="Arch. Microbiol.">
        <title>Bradyrhizobium uaiense sp. nov., a new highly efficient cowpea symbiont.</title>
        <authorList>
            <person name="Cabral Michel D."/>
            <person name="Azarias Guimaraes A."/>
            <person name="Martins da Costa E."/>
            <person name="Soares de Carvalho T."/>
            <person name="Balsanelli E."/>
            <person name="Willems A."/>
            <person name="Maltempi de Souza E."/>
            <person name="de Souza Moreira F.M."/>
        </authorList>
    </citation>
    <scope>NUCLEOTIDE SEQUENCE [LARGE SCALE GENOMIC DNA]</scope>
    <source>
        <strain evidence="3 4">UFLA 03-164</strain>
    </source>
</reference>
<evidence type="ECO:0000313" key="4">
    <source>
        <dbReference type="Proteomes" id="UP000468531"/>
    </source>
</evidence>
<dbReference type="AlphaFoldDB" id="A0A6P1BJG1"/>
<feature type="domain" description="3-beta hydroxysteroid dehydrogenase/isomerase" evidence="2">
    <location>
        <begin position="38"/>
        <end position="279"/>
    </location>
</feature>
<dbReference type="Pfam" id="PF01073">
    <property type="entry name" value="3Beta_HSD"/>
    <property type="match status" value="1"/>
</dbReference>
<dbReference type="GO" id="GO:0016616">
    <property type="term" value="F:oxidoreductase activity, acting on the CH-OH group of donors, NAD or NADP as acceptor"/>
    <property type="evidence" value="ECO:0007669"/>
    <property type="project" value="InterPro"/>
</dbReference>
<dbReference type="GO" id="GO:0006694">
    <property type="term" value="P:steroid biosynthetic process"/>
    <property type="evidence" value="ECO:0007669"/>
    <property type="project" value="InterPro"/>
</dbReference>
<name>A0A6P1BJG1_9BRAD</name>
<comment type="caution">
    <text evidence="3">The sequence shown here is derived from an EMBL/GenBank/DDBJ whole genome shotgun (WGS) entry which is preliminary data.</text>
</comment>
<feature type="region of interest" description="Disordered" evidence="1">
    <location>
        <begin position="1"/>
        <end position="22"/>
    </location>
</feature>
<dbReference type="GO" id="GO:0005737">
    <property type="term" value="C:cytoplasm"/>
    <property type="evidence" value="ECO:0007669"/>
    <property type="project" value="TreeGrafter"/>
</dbReference>
<evidence type="ECO:0000256" key="1">
    <source>
        <dbReference type="SAM" id="MobiDB-lite"/>
    </source>
</evidence>
<dbReference type="InterPro" id="IPR002225">
    <property type="entry name" value="3Beta_OHSteriod_DH/Estase"/>
</dbReference>
<keyword evidence="4" id="KW-1185">Reference proteome</keyword>
<dbReference type="PANTHER" id="PTHR48079">
    <property type="entry name" value="PROTEIN YEEZ"/>
    <property type="match status" value="1"/>
</dbReference>
<protein>
    <submittedName>
        <fullName evidence="3">NAD-dependent epimerase/dehydratase family protein</fullName>
    </submittedName>
</protein>
<gene>
    <name evidence="3" type="ORF">FNJ47_21360</name>
</gene>